<dbReference type="AlphaFoldDB" id="A0A7M2Z202"/>
<reference evidence="1 2" key="1">
    <citation type="submission" date="2018-07" db="EMBL/GenBank/DDBJ databases">
        <title>High-quality-draft genome sequence of Gaiella occulta.</title>
        <authorList>
            <person name="Severino R."/>
            <person name="Froufe H.J.C."/>
            <person name="Rainey F.A."/>
            <person name="Barroso C."/>
            <person name="Albuquerque L."/>
            <person name="Lobo-Da-Cunha A."/>
            <person name="Da Costa M.S."/>
            <person name="Egas C."/>
        </authorList>
    </citation>
    <scope>NUCLEOTIDE SEQUENCE [LARGE SCALE GENOMIC DNA]</scope>
    <source>
        <strain evidence="1 2">F2-233</strain>
    </source>
</reference>
<evidence type="ECO:0000313" key="2">
    <source>
        <dbReference type="Proteomes" id="UP000254134"/>
    </source>
</evidence>
<dbReference type="OrthoDB" id="4748714at2"/>
<dbReference type="RefSeq" id="WP_114794754.1">
    <property type="nucleotide sequence ID" value="NZ_QQZY01000001.1"/>
</dbReference>
<accession>A0A7M2Z202</accession>
<gene>
    <name evidence="1" type="ORF">Gocc_0291</name>
</gene>
<reference evidence="2" key="2">
    <citation type="journal article" date="2019" name="MicrobiologyOpen">
        <title>High-quality draft genome sequence of Gaiella occulta isolated from a 150 meter deep mineral water borehole and comparison with the genome sequences of other deep-branching lineages of the phylum Actinobacteria.</title>
        <authorList>
            <person name="Severino R."/>
            <person name="Froufe H.J.C."/>
            <person name="Barroso C."/>
            <person name="Albuquerque L."/>
            <person name="Lobo-da-Cunha A."/>
            <person name="da Costa M.S."/>
            <person name="Egas C."/>
        </authorList>
    </citation>
    <scope>NUCLEOTIDE SEQUENCE [LARGE SCALE GENOMIC DNA]</scope>
    <source>
        <strain evidence="2">F2-233</strain>
    </source>
</reference>
<sequence>MTVSSVARPDYAAHIRAVRSSFPEVVIALREILGLKLCAYLGSVRETRAVNEWADGVREPSEAVQRRLRLALQVAGAIAEVDSAEIARAWFQGLNPQLGDRSPARLLREGDLDEVGPEVIGAERAFLVGG</sequence>
<keyword evidence="2" id="KW-1185">Reference proteome</keyword>
<proteinExistence type="predicted"/>
<dbReference type="Proteomes" id="UP000254134">
    <property type="component" value="Unassembled WGS sequence"/>
</dbReference>
<organism evidence="1 2">
    <name type="scientific">Gaiella occulta</name>
    <dbReference type="NCBI Taxonomy" id="1002870"/>
    <lineage>
        <taxon>Bacteria</taxon>
        <taxon>Bacillati</taxon>
        <taxon>Actinomycetota</taxon>
        <taxon>Thermoleophilia</taxon>
        <taxon>Gaiellales</taxon>
        <taxon>Gaiellaceae</taxon>
        <taxon>Gaiella</taxon>
    </lineage>
</organism>
<protein>
    <recommendedName>
        <fullName evidence="3">Antitoxin Xre/MbcA/ParS-like toxin-binding domain-containing protein</fullName>
    </recommendedName>
</protein>
<comment type="caution">
    <text evidence="1">The sequence shown here is derived from an EMBL/GenBank/DDBJ whole genome shotgun (WGS) entry which is preliminary data.</text>
</comment>
<name>A0A7M2Z202_9ACTN</name>
<evidence type="ECO:0000313" key="1">
    <source>
        <dbReference type="EMBL" id="RDI75872.1"/>
    </source>
</evidence>
<evidence type="ECO:0008006" key="3">
    <source>
        <dbReference type="Google" id="ProtNLM"/>
    </source>
</evidence>
<dbReference type="EMBL" id="QQZY01000001">
    <property type="protein sequence ID" value="RDI75872.1"/>
    <property type="molecule type" value="Genomic_DNA"/>
</dbReference>